<organism evidence="1">
    <name type="scientific">Bartonella rochalimae ATCC BAA-1498</name>
    <dbReference type="NCBI Taxonomy" id="685782"/>
    <lineage>
        <taxon>Bacteria</taxon>
        <taxon>Pseudomonadati</taxon>
        <taxon>Pseudomonadota</taxon>
        <taxon>Alphaproteobacteria</taxon>
        <taxon>Hyphomicrobiales</taxon>
        <taxon>Bartonellaceae</taxon>
        <taxon>Bartonella</taxon>
    </lineage>
</organism>
<accession>E6YMZ6</accession>
<reference evidence="1" key="1">
    <citation type="journal article" date="2011" name="PLoS Genet.">
        <title>Parallel evolution of a type IV secretion system in radiating lineages of the host-restricted bacterial pathogen Bartonella.</title>
        <authorList>
            <person name="Engel P."/>
            <person name="Salzburger W."/>
            <person name="Liesch M."/>
            <person name="Chang C.C."/>
            <person name="Maruyama S."/>
            <person name="Lanz C."/>
            <person name="Calteau A."/>
            <person name="Lajus A."/>
            <person name="Medigue C."/>
            <person name="Schuster S.C."/>
            <person name="Dehio C."/>
        </authorList>
    </citation>
    <scope>NUCLEOTIDE SEQUENCE</scope>
    <source>
        <strain evidence="1">ATCC BAA-1498</strain>
    </source>
</reference>
<proteinExistence type="predicted"/>
<dbReference type="EMBL" id="FN645462">
    <property type="protein sequence ID" value="CBI78234.1"/>
    <property type="molecule type" value="Genomic_DNA"/>
</dbReference>
<dbReference type="AlphaFoldDB" id="E6YMZ6"/>
<gene>
    <name evidence="1" type="ORF">BARRO_80098</name>
</gene>
<evidence type="ECO:0000313" key="1">
    <source>
        <dbReference type="EMBL" id="CBI78234.1"/>
    </source>
</evidence>
<protein>
    <submittedName>
        <fullName evidence="1">Uncharacterized protein</fullName>
    </submittedName>
</protein>
<name>E6YMZ6_9HYPH</name>
<sequence>MLIEEFAFSIYTKIRLFVYFMGFYSVQKTNNNYYKLIKKVFVLSIKSNNF</sequence>